<reference evidence="2 3" key="1">
    <citation type="submission" date="2017-09" db="EMBL/GenBank/DDBJ databases">
        <title>Depth-based differentiation of microbial function through sediment-hosted aquifers and enrichment of novel symbionts in the deep terrestrial subsurface.</title>
        <authorList>
            <person name="Probst A.J."/>
            <person name="Ladd B."/>
            <person name="Jarett J.K."/>
            <person name="Geller-Mcgrath D.E."/>
            <person name="Sieber C.M."/>
            <person name="Emerson J.B."/>
            <person name="Anantharaman K."/>
            <person name="Thomas B.C."/>
            <person name="Malmstrom R."/>
            <person name="Stieglmeier M."/>
            <person name="Klingl A."/>
            <person name="Woyke T."/>
            <person name="Ryan C.M."/>
            <person name="Banfield J.F."/>
        </authorList>
    </citation>
    <scope>NUCLEOTIDE SEQUENCE [LARGE SCALE GENOMIC DNA]</scope>
    <source>
        <strain evidence="2">CG23_combo_of_CG06-09_8_20_14_all_34_8</strain>
    </source>
</reference>
<protein>
    <submittedName>
        <fullName evidence="2">NrdH-redoxin</fullName>
    </submittedName>
</protein>
<dbReference type="EMBL" id="PCSR01000107">
    <property type="protein sequence ID" value="PIP52784.1"/>
    <property type="molecule type" value="Genomic_DNA"/>
</dbReference>
<proteinExistence type="predicted"/>
<sequence length="82" mass="9406">MMAKKIIFYGSPWCGDCIRAKNVLDKHKIIYQYIGISLDQKSALEVERINNGLRSVPTIIFPNQTILIEPSNEQLETKLKEV</sequence>
<dbReference type="AlphaFoldDB" id="A0A2H0B578"/>
<dbReference type="InterPro" id="IPR002109">
    <property type="entry name" value="Glutaredoxin"/>
</dbReference>
<evidence type="ECO:0000313" key="2">
    <source>
        <dbReference type="EMBL" id="PIP52784.1"/>
    </source>
</evidence>
<feature type="domain" description="Glutaredoxin" evidence="1">
    <location>
        <begin position="6"/>
        <end position="63"/>
    </location>
</feature>
<evidence type="ECO:0000313" key="3">
    <source>
        <dbReference type="Proteomes" id="UP000229459"/>
    </source>
</evidence>
<comment type="caution">
    <text evidence="2">The sequence shown here is derived from an EMBL/GenBank/DDBJ whole genome shotgun (WGS) entry which is preliminary data.</text>
</comment>
<dbReference type="Gene3D" id="3.40.30.10">
    <property type="entry name" value="Glutaredoxin"/>
    <property type="match status" value="1"/>
</dbReference>
<organism evidence="2 3">
    <name type="scientific">Candidatus Beckwithbacteria bacterium CG23_combo_of_CG06-09_8_20_14_all_34_8</name>
    <dbReference type="NCBI Taxonomy" id="1974497"/>
    <lineage>
        <taxon>Bacteria</taxon>
        <taxon>Candidatus Beckwithiibacteriota</taxon>
    </lineage>
</organism>
<gene>
    <name evidence="2" type="ORF">COX08_04545</name>
</gene>
<dbReference type="SUPFAM" id="SSF52833">
    <property type="entry name" value="Thioredoxin-like"/>
    <property type="match status" value="1"/>
</dbReference>
<dbReference type="Proteomes" id="UP000229459">
    <property type="component" value="Unassembled WGS sequence"/>
</dbReference>
<dbReference type="CDD" id="cd02976">
    <property type="entry name" value="NrdH"/>
    <property type="match status" value="1"/>
</dbReference>
<dbReference type="PROSITE" id="PS51354">
    <property type="entry name" value="GLUTAREDOXIN_2"/>
    <property type="match status" value="1"/>
</dbReference>
<dbReference type="Pfam" id="PF00462">
    <property type="entry name" value="Glutaredoxin"/>
    <property type="match status" value="1"/>
</dbReference>
<name>A0A2H0B578_9BACT</name>
<dbReference type="InterPro" id="IPR036249">
    <property type="entry name" value="Thioredoxin-like_sf"/>
</dbReference>
<evidence type="ECO:0000259" key="1">
    <source>
        <dbReference type="Pfam" id="PF00462"/>
    </source>
</evidence>
<accession>A0A2H0B578</accession>